<dbReference type="AlphaFoldDB" id="A0A4U6U994"/>
<accession>A0A4U6U994</accession>
<keyword evidence="3" id="KW-1185">Reference proteome</keyword>
<reference evidence="2" key="1">
    <citation type="submission" date="2019-03" db="EMBL/GenBank/DDBJ databases">
        <title>WGS assembly of Setaria viridis.</title>
        <authorList>
            <person name="Huang P."/>
            <person name="Jenkins J."/>
            <person name="Grimwood J."/>
            <person name="Barry K."/>
            <person name="Healey A."/>
            <person name="Mamidi S."/>
            <person name="Sreedasyam A."/>
            <person name="Shu S."/>
            <person name="Feldman M."/>
            <person name="Wu J."/>
            <person name="Yu Y."/>
            <person name="Chen C."/>
            <person name="Johnson J."/>
            <person name="Rokhsar D."/>
            <person name="Baxter I."/>
            <person name="Schmutz J."/>
            <person name="Brutnell T."/>
            <person name="Kellogg E."/>
        </authorList>
    </citation>
    <scope>NUCLEOTIDE SEQUENCE [LARGE SCALE GENOMIC DNA]</scope>
</reference>
<dbReference type="Proteomes" id="UP000298652">
    <property type="component" value="Chromosome 5"/>
</dbReference>
<evidence type="ECO:0000256" key="1">
    <source>
        <dbReference type="SAM" id="MobiDB-lite"/>
    </source>
</evidence>
<name>A0A4U6U994_SETVI</name>
<feature type="compositionally biased region" description="Basic and acidic residues" evidence="1">
    <location>
        <begin position="119"/>
        <end position="128"/>
    </location>
</feature>
<evidence type="ECO:0000313" key="2">
    <source>
        <dbReference type="EMBL" id="TKW12391.1"/>
    </source>
</evidence>
<proteinExistence type="predicted"/>
<dbReference type="EMBL" id="CM016556">
    <property type="protein sequence ID" value="TKW12391.1"/>
    <property type="molecule type" value="Genomic_DNA"/>
</dbReference>
<feature type="compositionally biased region" description="Basic residues" evidence="1">
    <location>
        <begin position="30"/>
        <end position="39"/>
    </location>
</feature>
<evidence type="ECO:0000313" key="3">
    <source>
        <dbReference type="Proteomes" id="UP000298652"/>
    </source>
</evidence>
<dbReference type="Gramene" id="TKW12391">
    <property type="protein sequence ID" value="TKW12391"/>
    <property type="gene ID" value="SEVIR_5G032400v2"/>
</dbReference>
<sequence length="128" mass="14514">MAAAYLIVGFSLSHRGARRALQGREDQRAERRRAARGSGRRGACFPGGASHRRPAARQPRASFAARELEVDGQPRELLSGRQPPGERPDEHCFCCLASHGTKETRPARQKKKKKRKKRATQERWTEWI</sequence>
<gene>
    <name evidence="2" type="ORF">SEVIR_5G032400v2</name>
</gene>
<organism evidence="2 3">
    <name type="scientific">Setaria viridis</name>
    <name type="common">Green bristlegrass</name>
    <name type="synonym">Setaria italica subsp. viridis</name>
    <dbReference type="NCBI Taxonomy" id="4556"/>
    <lineage>
        <taxon>Eukaryota</taxon>
        <taxon>Viridiplantae</taxon>
        <taxon>Streptophyta</taxon>
        <taxon>Embryophyta</taxon>
        <taxon>Tracheophyta</taxon>
        <taxon>Spermatophyta</taxon>
        <taxon>Magnoliopsida</taxon>
        <taxon>Liliopsida</taxon>
        <taxon>Poales</taxon>
        <taxon>Poaceae</taxon>
        <taxon>PACMAD clade</taxon>
        <taxon>Panicoideae</taxon>
        <taxon>Panicodae</taxon>
        <taxon>Paniceae</taxon>
        <taxon>Cenchrinae</taxon>
        <taxon>Setaria</taxon>
    </lineage>
</organism>
<protein>
    <submittedName>
        <fullName evidence="2">Uncharacterized protein</fullName>
    </submittedName>
</protein>
<feature type="compositionally biased region" description="Basic residues" evidence="1">
    <location>
        <begin position="107"/>
        <end position="118"/>
    </location>
</feature>
<feature type="region of interest" description="Disordered" evidence="1">
    <location>
        <begin position="18"/>
        <end position="128"/>
    </location>
</feature>